<evidence type="ECO:0000313" key="2">
    <source>
        <dbReference type="EMBL" id="GAI54615.1"/>
    </source>
</evidence>
<sequence>MILSPSKCSEKMSPYEGDGDIEQERTEEVVGVKSSGNGQDDWEGGG</sequence>
<evidence type="ECO:0000256" key="1">
    <source>
        <dbReference type="SAM" id="MobiDB-lite"/>
    </source>
</evidence>
<proteinExistence type="predicted"/>
<name>X1QUN1_9ZZZZ</name>
<accession>X1QUN1</accession>
<dbReference type="AlphaFoldDB" id="X1QUN1"/>
<dbReference type="EMBL" id="BARV01039159">
    <property type="protein sequence ID" value="GAI54615.1"/>
    <property type="molecule type" value="Genomic_DNA"/>
</dbReference>
<reference evidence="2" key="1">
    <citation type="journal article" date="2014" name="Front. Microbiol.">
        <title>High frequency of phylogenetically diverse reductive dehalogenase-homologous genes in deep subseafloor sedimentary metagenomes.</title>
        <authorList>
            <person name="Kawai M."/>
            <person name="Futagami T."/>
            <person name="Toyoda A."/>
            <person name="Takaki Y."/>
            <person name="Nishi S."/>
            <person name="Hori S."/>
            <person name="Arai W."/>
            <person name="Tsubouchi T."/>
            <person name="Morono Y."/>
            <person name="Uchiyama I."/>
            <person name="Ito T."/>
            <person name="Fujiyama A."/>
            <person name="Inagaki F."/>
            <person name="Takami H."/>
        </authorList>
    </citation>
    <scope>NUCLEOTIDE SEQUENCE</scope>
    <source>
        <strain evidence="2">Expedition CK06-06</strain>
    </source>
</reference>
<gene>
    <name evidence="2" type="ORF">S06H3_60103</name>
</gene>
<organism evidence="2">
    <name type="scientific">marine sediment metagenome</name>
    <dbReference type="NCBI Taxonomy" id="412755"/>
    <lineage>
        <taxon>unclassified sequences</taxon>
        <taxon>metagenomes</taxon>
        <taxon>ecological metagenomes</taxon>
    </lineage>
</organism>
<feature type="region of interest" description="Disordered" evidence="1">
    <location>
        <begin position="1"/>
        <end position="46"/>
    </location>
</feature>
<protein>
    <submittedName>
        <fullName evidence="2">Uncharacterized protein</fullName>
    </submittedName>
</protein>
<comment type="caution">
    <text evidence="2">The sequence shown here is derived from an EMBL/GenBank/DDBJ whole genome shotgun (WGS) entry which is preliminary data.</text>
</comment>